<feature type="chain" id="PRO_5021909018" description="Pectate lyase superfamily protein domain-containing protein" evidence="1">
    <location>
        <begin position="19"/>
        <end position="565"/>
    </location>
</feature>
<dbReference type="SUPFAM" id="SSF51126">
    <property type="entry name" value="Pectin lyase-like"/>
    <property type="match status" value="1"/>
</dbReference>
<keyword evidence="3" id="KW-1185">Reference proteome</keyword>
<evidence type="ECO:0000313" key="2">
    <source>
        <dbReference type="EMBL" id="GEK93166.1"/>
    </source>
</evidence>
<proteinExistence type="predicted"/>
<protein>
    <recommendedName>
        <fullName evidence="4">Pectate lyase superfamily protein domain-containing protein</fullName>
    </recommendedName>
</protein>
<organism evidence="2 3">
    <name type="scientific">Gluconobacter wancherniae NBRC 103581</name>
    <dbReference type="NCBI Taxonomy" id="656744"/>
    <lineage>
        <taxon>Bacteria</taxon>
        <taxon>Pseudomonadati</taxon>
        <taxon>Pseudomonadota</taxon>
        <taxon>Alphaproteobacteria</taxon>
        <taxon>Acetobacterales</taxon>
        <taxon>Acetobacteraceae</taxon>
        <taxon>Gluconobacter</taxon>
    </lineage>
</organism>
<dbReference type="InterPro" id="IPR011050">
    <property type="entry name" value="Pectin_lyase_fold/virulence"/>
</dbReference>
<dbReference type="AlphaFoldDB" id="A0A511AYC0"/>
<reference evidence="2 3" key="1">
    <citation type="submission" date="2019-07" db="EMBL/GenBank/DDBJ databases">
        <title>Whole genome shotgun sequence of Gluconobacter wancherniae NBRC 103581.</title>
        <authorList>
            <person name="Hosoyama A."/>
            <person name="Uohara A."/>
            <person name="Ohji S."/>
            <person name="Ichikawa N."/>
        </authorList>
    </citation>
    <scope>NUCLEOTIDE SEQUENCE [LARGE SCALE GENOMIC DNA]</scope>
    <source>
        <strain evidence="2 3">NBRC 103581</strain>
    </source>
</reference>
<accession>A0A511AYC0</accession>
<dbReference type="RefSeq" id="WP_146794482.1">
    <property type="nucleotide sequence ID" value="NZ_BARC01000011.1"/>
</dbReference>
<evidence type="ECO:0000256" key="1">
    <source>
        <dbReference type="SAM" id="SignalP"/>
    </source>
</evidence>
<dbReference type="EMBL" id="BJUZ01000001">
    <property type="protein sequence ID" value="GEK93166.1"/>
    <property type="molecule type" value="Genomic_DNA"/>
</dbReference>
<dbReference type="InterPro" id="IPR012334">
    <property type="entry name" value="Pectin_lyas_fold"/>
</dbReference>
<dbReference type="Gene3D" id="2.160.20.10">
    <property type="entry name" value="Single-stranded right-handed beta-helix, Pectin lyase-like"/>
    <property type="match status" value="1"/>
</dbReference>
<dbReference type="OrthoDB" id="7255162at2"/>
<feature type="signal peptide" evidence="1">
    <location>
        <begin position="1"/>
        <end position="18"/>
    </location>
</feature>
<comment type="caution">
    <text evidence="2">The sequence shown here is derived from an EMBL/GenBank/DDBJ whole genome shotgun (WGS) entry which is preliminary data.</text>
</comment>
<keyword evidence="1" id="KW-0732">Signal</keyword>
<sequence>MKRLILALAFMLPVMSWAQSIPQMDRRVTLSGPTGLNWALSTKADVSNGKLSNATLTTPNISGASINGGSVSNADLTGVSLSTTSFTCQNAAACVVSSLIQYSPGWAQSVERTLLLRLEDTVSAKDFGAVSDYNSASGSGTDNIPALQLAVTSVCANGGGSIFVPAGSYAISATNSVSMACPGLHLYGAGVEGTKFYLTGAGSAAVFNFNAAPTDSGMYFYGGEIDHLSVYGANNGKQTGVAFRFAHCRGCSAHDVRTFFVFQGVQNYAGNSNSVYNSQFHQMLLGGIGLETYGSDTGCTGSTSALQNCATRSDVFKIINTDVTASLNSSINTPPAIGVYIHDFMATVWMDGVVLEQVSTGVKINCPNSSTIGTCPGFIYGNRVEVESNATNQNGVPPGALDADNFSELEFVSPQFYGSVPTNNLVVLNQTRFQSGMVKFFGGKMQGANQACIVSYISDLTYVGGTIAGCGLTAADSADAIQLLNPGNSSLDGNGAQISNMSFCTVGAGDTAGNPNAMTGLRLDTKTDWVTLSGSNGRGCGQLYSIATGNTSAHLNLSGGNNAPS</sequence>
<dbReference type="Proteomes" id="UP000321230">
    <property type="component" value="Unassembled WGS sequence"/>
</dbReference>
<dbReference type="Gene3D" id="2.160.20.80">
    <property type="entry name" value="E3 ubiquitin-protein ligase SopA"/>
    <property type="match status" value="1"/>
</dbReference>
<dbReference type="SUPFAM" id="SSF141571">
    <property type="entry name" value="Pentapeptide repeat-like"/>
    <property type="match status" value="1"/>
</dbReference>
<evidence type="ECO:0000313" key="3">
    <source>
        <dbReference type="Proteomes" id="UP000321230"/>
    </source>
</evidence>
<evidence type="ECO:0008006" key="4">
    <source>
        <dbReference type="Google" id="ProtNLM"/>
    </source>
</evidence>
<name>A0A511AYC0_9PROT</name>
<gene>
    <name evidence="2" type="ORF">GWA01_09360</name>
</gene>